<proteinExistence type="predicted"/>
<dbReference type="InterPro" id="IPR015655">
    <property type="entry name" value="PP2C"/>
</dbReference>
<keyword evidence="4" id="KW-1185">Reference proteome</keyword>
<dbReference type="PROSITE" id="PS51746">
    <property type="entry name" value="PPM_2"/>
    <property type="match status" value="1"/>
</dbReference>
<dbReference type="GO" id="GO:0004722">
    <property type="term" value="F:protein serine/threonine phosphatase activity"/>
    <property type="evidence" value="ECO:0007669"/>
    <property type="project" value="InterPro"/>
</dbReference>
<dbReference type="SUPFAM" id="SSF81606">
    <property type="entry name" value="PP2C-like"/>
    <property type="match status" value="1"/>
</dbReference>
<feature type="domain" description="PPM-type phosphatase" evidence="2">
    <location>
        <begin position="6"/>
        <end position="238"/>
    </location>
</feature>
<name>A0A6I3JDY3_9ACTN</name>
<dbReference type="CDD" id="cd00143">
    <property type="entry name" value="PP2Cc"/>
    <property type="match status" value="1"/>
</dbReference>
<dbReference type="PANTHER" id="PTHR47992">
    <property type="entry name" value="PROTEIN PHOSPHATASE"/>
    <property type="match status" value="1"/>
</dbReference>
<dbReference type="InterPro" id="IPR001932">
    <property type="entry name" value="PPM-type_phosphatase-like_dom"/>
</dbReference>
<dbReference type="RefSeq" id="WP_171895917.1">
    <property type="nucleotide sequence ID" value="NZ_CP053660.1"/>
</dbReference>
<organism evidence="3 4">
    <name type="scientific">Nocardioides marmotae</name>
    <dbReference type="NCBI Taxonomy" id="2663857"/>
    <lineage>
        <taxon>Bacteria</taxon>
        <taxon>Bacillati</taxon>
        <taxon>Actinomycetota</taxon>
        <taxon>Actinomycetes</taxon>
        <taxon>Propionibacteriales</taxon>
        <taxon>Nocardioidaceae</taxon>
        <taxon>Nocardioides</taxon>
    </lineage>
</organism>
<protein>
    <submittedName>
        <fullName evidence="3">Serine/threonine-protein phosphatase</fullName>
    </submittedName>
</protein>
<dbReference type="SMART" id="SM00332">
    <property type="entry name" value="PP2Cc"/>
    <property type="match status" value="1"/>
</dbReference>
<dbReference type="AlphaFoldDB" id="A0A6I3JDY3"/>
<evidence type="ECO:0000313" key="4">
    <source>
        <dbReference type="Proteomes" id="UP000433406"/>
    </source>
</evidence>
<evidence type="ECO:0000313" key="3">
    <source>
        <dbReference type="EMBL" id="MTB96253.1"/>
    </source>
</evidence>
<feature type="compositionally biased region" description="Low complexity" evidence="1">
    <location>
        <begin position="444"/>
        <end position="471"/>
    </location>
</feature>
<dbReference type="EMBL" id="WLCI01000015">
    <property type="protein sequence ID" value="MTB96253.1"/>
    <property type="molecule type" value="Genomic_DNA"/>
</dbReference>
<feature type="region of interest" description="Disordered" evidence="1">
    <location>
        <begin position="421"/>
        <end position="490"/>
    </location>
</feature>
<gene>
    <name evidence="3" type="ORF">GGQ22_14330</name>
</gene>
<dbReference type="SMART" id="SM00331">
    <property type="entry name" value="PP2C_SIG"/>
    <property type="match status" value="1"/>
</dbReference>
<reference evidence="3 4" key="1">
    <citation type="submission" date="2019-10" db="EMBL/GenBank/DDBJ databases">
        <title>Nocardioides novel species isolated from the excrement of Marmot.</title>
        <authorList>
            <person name="Zhang G."/>
        </authorList>
    </citation>
    <scope>NUCLEOTIDE SEQUENCE [LARGE SCALE GENOMIC DNA]</scope>
    <source>
        <strain evidence="4">zg-579</strain>
    </source>
</reference>
<feature type="compositionally biased region" description="Acidic residues" evidence="1">
    <location>
        <begin position="431"/>
        <end position="443"/>
    </location>
</feature>
<evidence type="ECO:0000256" key="1">
    <source>
        <dbReference type="SAM" id="MobiDB-lite"/>
    </source>
</evidence>
<dbReference type="InterPro" id="IPR036457">
    <property type="entry name" value="PPM-type-like_dom_sf"/>
</dbReference>
<dbReference type="Proteomes" id="UP000433406">
    <property type="component" value="Unassembled WGS sequence"/>
</dbReference>
<evidence type="ECO:0000259" key="2">
    <source>
        <dbReference type="PROSITE" id="PS51746"/>
    </source>
</evidence>
<accession>A0A6I3JDY3</accession>
<dbReference type="Pfam" id="PF13672">
    <property type="entry name" value="PP2C_2"/>
    <property type="match status" value="1"/>
</dbReference>
<sequence>MSLRLHWSAISDVGRVRKDNQDSGYAGPWLLTVCDGVGGAARGDIASSTAVAQLRRLDEQPTGEPEDLLGLVSGALHRAHDRINDLVEEDPSLNGTSTTATVALFDGRRIAVGHVGDSRAYLWRDGEISQLTKDHTFVQSLIDEGRISEAEARVHPHRNLILKALGGPGDVDPDLFLVDLVAGDRLLLCSDGASGVLDDSRLGALLADGTPDYAAVELVRASLEAGSSDNVTCIVADVLAEEQADVDPAYAELEPMLVGAAAELRRRPTRGAKPSGLFRARAGDTGELDPVPADVPDDVPFAIPSDPIDPEAARYAPRPPRRLAWLRPLFGLLVLGGVLWMTAAAAWAWSQDQYFVGEEDGTVVIFRGLNTDLPGVSLNEPYETTDVELDRLSDFDAGKVQEGIEVGDLDDARRAVDNLAARQSDAPTDATSDDPTDPADDPTGDPTDGATQQASQEATPAATEQATARASVRPAPPGPVSGTGVAPESR</sequence>
<dbReference type="Gene3D" id="3.60.40.10">
    <property type="entry name" value="PPM-type phosphatase domain"/>
    <property type="match status" value="1"/>
</dbReference>
<comment type="caution">
    <text evidence="3">The sequence shown here is derived from an EMBL/GenBank/DDBJ whole genome shotgun (WGS) entry which is preliminary data.</text>
</comment>